<reference evidence="1 2" key="1">
    <citation type="journal article" date="2022" name="DNA Res.">
        <title>Chromosomal-level genome assembly of the orchid tree Bauhinia variegata (Leguminosae; Cercidoideae) supports the allotetraploid origin hypothesis of Bauhinia.</title>
        <authorList>
            <person name="Zhong Y."/>
            <person name="Chen Y."/>
            <person name="Zheng D."/>
            <person name="Pang J."/>
            <person name="Liu Y."/>
            <person name="Luo S."/>
            <person name="Meng S."/>
            <person name="Qian L."/>
            <person name="Wei D."/>
            <person name="Dai S."/>
            <person name="Zhou R."/>
        </authorList>
    </citation>
    <scope>NUCLEOTIDE SEQUENCE [LARGE SCALE GENOMIC DNA]</scope>
    <source>
        <strain evidence="1">BV-YZ2020</strain>
    </source>
</reference>
<protein>
    <submittedName>
        <fullName evidence="1">Uncharacterized protein</fullName>
    </submittedName>
</protein>
<evidence type="ECO:0000313" key="2">
    <source>
        <dbReference type="Proteomes" id="UP000828941"/>
    </source>
</evidence>
<accession>A0ACB9Q2Y1</accession>
<name>A0ACB9Q2Y1_BAUVA</name>
<dbReference type="Proteomes" id="UP000828941">
    <property type="component" value="Chromosome 2"/>
</dbReference>
<proteinExistence type="predicted"/>
<organism evidence="1 2">
    <name type="scientific">Bauhinia variegata</name>
    <name type="common">Purple orchid tree</name>
    <name type="synonym">Phanera variegata</name>
    <dbReference type="NCBI Taxonomy" id="167791"/>
    <lineage>
        <taxon>Eukaryota</taxon>
        <taxon>Viridiplantae</taxon>
        <taxon>Streptophyta</taxon>
        <taxon>Embryophyta</taxon>
        <taxon>Tracheophyta</taxon>
        <taxon>Spermatophyta</taxon>
        <taxon>Magnoliopsida</taxon>
        <taxon>eudicotyledons</taxon>
        <taxon>Gunneridae</taxon>
        <taxon>Pentapetalae</taxon>
        <taxon>rosids</taxon>
        <taxon>fabids</taxon>
        <taxon>Fabales</taxon>
        <taxon>Fabaceae</taxon>
        <taxon>Cercidoideae</taxon>
        <taxon>Cercideae</taxon>
        <taxon>Bauhiniinae</taxon>
        <taxon>Bauhinia</taxon>
    </lineage>
</organism>
<sequence length="214" mass="23736">MSGKEPRAIKLLCPSLSKVVQMVAWEDQKIDLGSISRAFGLEPSTLKLNGHFISRGLDLVASSVTWKSLLSFFSTKGLSTGKDDLDALLVTGKLCKLGNKRGHESQDAGNGTRKVIGDENVSSSRGTLLETIISNKKKKFREKNSGEILNGLGLKRKQLSEDTNLFKKLKINEDKTNDLSSNIARSQFICSYSSKNLKRMREDEIVAANYKRIR</sequence>
<gene>
    <name evidence="1" type="ORF">L6164_003217</name>
</gene>
<evidence type="ECO:0000313" key="1">
    <source>
        <dbReference type="EMBL" id="KAI4354347.1"/>
    </source>
</evidence>
<keyword evidence="2" id="KW-1185">Reference proteome</keyword>
<dbReference type="EMBL" id="CM039427">
    <property type="protein sequence ID" value="KAI4354347.1"/>
    <property type="molecule type" value="Genomic_DNA"/>
</dbReference>
<comment type="caution">
    <text evidence="1">The sequence shown here is derived from an EMBL/GenBank/DDBJ whole genome shotgun (WGS) entry which is preliminary data.</text>
</comment>